<gene>
    <name evidence="2" type="primary">g6208</name>
    <name evidence="2" type="ORF">VP750_LOCUS5321</name>
</gene>
<keyword evidence="3" id="KW-1185">Reference proteome</keyword>
<evidence type="ECO:0000256" key="1">
    <source>
        <dbReference type="SAM" id="MobiDB-lite"/>
    </source>
</evidence>
<protein>
    <submittedName>
        <fullName evidence="2">G6208 protein</fullName>
    </submittedName>
</protein>
<sequence length="307" mass="34623">MGQSVRSAKLLHEGGTGSSWDKERDIDSNMPEPAPVCATEQPVRSAKLARSLQGVAAASLWDKERKTGCKMPAAAREHRLRCLEASMRELLHQRNQMQEDLHWLQAYSHELHADIDGLTSDNKQFAEDVGQHLRMGRYHRLVLHADKAAVRLQALQEHGRERALASVGISRDAIAEDNRPWGDRIITLVQDWDRACWDCLTEEDLKAVTKQFGPRFMSFIEKDALIMMEMPHASRPAYTLSIDMPLAEKAYIMEAIDNLPPEKREGGRSAFLAFTGSSARWEYVLDRVYHELGASGCGDKQARPAHI</sequence>
<accession>A0ABP1G1F1</accession>
<dbReference type="Proteomes" id="UP001497392">
    <property type="component" value="Unassembled WGS sequence"/>
</dbReference>
<evidence type="ECO:0000313" key="3">
    <source>
        <dbReference type="Proteomes" id="UP001497392"/>
    </source>
</evidence>
<reference evidence="2 3" key="1">
    <citation type="submission" date="2024-06" db="EMBL/GenBank/DDBJ databases">
        <authorList>
            <person name="Kraege A."/>
            <person name="Thomma B."/>
        </authorList>
    </citation>
    <scope>NUCLEOTIDE SEQUENCE [LARGE SCALE GENOMIC DNA]</scope>
</reference>
<organism evidence="2 3">
    <name type="scientific">Coccomyxa viridis</name>
    <dbReference type="NCBI Taxonomy" id="1274662"/>
    <lineage>
        <taxon>Eukaryota</taxon>
        <taxon>Viridiplantae</taxon>
        <taxon>Chlorophyta</taxon>
        <taxon>core chlorophytes</taxon>
        <taxon>Trebouxiophyceae</taxon>
        <taxon>Trebouxiophyceae incertae sedis</taxon>
        <taxon>Coccomyxaceae</taxon>
        <taxon>Coccomyxa</taxon>
    </lineage>
</organism>
<feature type="region of interest" description="Disordered" evidence="1">
    <location>
        <begin position="1"/>
        <end position="42"/>
    </location>
</feature>
<evidence type="ECO:0000313" key="2">
    <source>
        <dbReference type="EMBL" id="CAL5223662.1"/>
    </source>
</evidence>
<dbReference type="EMBL" id="CAXHTA020000009">
    <property type="protein sequence ID" value="CAL5223662.1"/>
    <property type="molecule type" value="Genomic_DNA"/>
</dbReference>
<name>A0ABP1G1F1_9CHLO</name>
<comment type="caution">
    <text evidence="2">The sequence shown here is derived from an EMBL/GenBank/DDBJ whole genome shotgun (WGS) entry which is preliminary data.</text>
</comment>
<proteinExistence type="predicted"/>